<dbReference type="Pfam" id="PF04860">
    <property type="entry name" value="Phage_portal"/>
    <property type="match status" value="1"/>
</dbReference>
<dbReference type="InterPro" id="IPR006944">
    <property type="entry name" value="Phage/GTA_portal"/>
</dbReference>
<feature type="region of interest" description="Disordered" evidence="1">
    <location>
        <begin position="20"/>
        <end position="56"/>
    </location>
</feature>
<proteinExistence type="predicted"/>
<evidence type="ECO:0000313" key="2">
    <source>
        <dbReference type="EMBL" id="HHM67456.1"/>
    </source>
</evidence>
<reference evidence="2" key="1">
    <citation type="journal article" date="2020" name="mSystems">
        <title>Genome- and Community-Level Interaction Insights into Carbon Utilization and Element Cycling Functions of Hydrothermarchaeota in Hydrothermal Sediment.</title>
        <authorList>
            <person name="Zhou Z."/>
            <person name="Liu Y."/>
            <person name="Xu W."/>
            <person name="Pan J."/>
            <person name="Luo Z.H."/>
            <person name="Li M."/>
        </authorList>
    </citation>
    <scope>NUCLEOTIDE SEQUENCE [LARGE SCALE GENOMIC DNA]</scope>
    <source>
        <strain evidence="2">SpSt-1071</strain>
    </source>
</reference>
<feature type="region of interest" description="Disordered" evidence="1">
    <location>
        <begin position="537"/>
        <end position="560"/>
    </location>
</feature>
<dbReference type="EMBL" id="DRXE01000068">
    <property type="protein sequence ID" value="HHM67456.1"/>
    <property type="molecule type" value="Genomic_DNA"/>
</dbReference>
<sequence>MEIPMGVAFFSPSATRLLHTPAPPPTPFPAHAKGMTDREISTAAQAAHHPEAPPDERYDARAQVGKAVAGSVPRLDAQALIKAATFLHRVNLRLAERQGWPRSGQHDPYGIFRHSGYLQRPAPIGFAQLRALVEHDPVLYAIILTRARQVSRLARPARYDHEPGFRLRLRGASELTAVDQKRLEWLERFLLNSGAEFDPFRREALRRDDLITYLKKAVMDSLTMDAMPVEIIRTPSGRVHGWVHVDGATVYLAPPEGLPKGTPPPPGCEGMDPEDVKAVEAQDGRVVNWFARDELLYRVRNPRPDVWGQGYGIAEPELMIRIITGFLNVITYNLKSYEDNHIPQGFLTLFGDFREEDIEEFKAEWAAYVAGVSNAWRLPVLISRDREAGAQFTATGVNPSEMHFVKWTSFLVAIQCALYGIDPEEIGFESFSSRTSTLNEASIESKLVSSRDKGLYPLLQHLEATFNTLLSAVDPEVEFYWTGFQDPREVWERDRLALTYGELRQRLGLPTGRYPLLEDAPLNPSLLTVYLEAARPNAAAGPEGPEPTEDHPWPPDEEGAEALAHLAQALKETHA</sequence>
<name>A0A7C5RDY8_9DEIN</name>
<evidence type="ECO:0000256" key="1">
    <source>
        <dbReference type="SAM" id="MobiDB-lite"/>
    </source>
</evidence>
<organism evidence="2">
    <name type="scientific">Thermus caliditerrae</name>
    <dbReference type="NCBI Taxonomy" id="1330700"/>
    <lineage>
        <taxon>Bacteria</taxon>
        <taxon>Thermotogati</taxon>
        <taxon>Deinococcota</taxon>
        <taxon>Deinococci</taxon>
        <taxon>Thermales</taxon>
        <taxon>Thermaceae</taxon>
        <taxon>Thermus</taxon>
    </lineage>
</organism>
<gene>
    <name evidence="2" type="ORF">ENM28_01815</name>
</gene>
<comment type="caution">
    <text evidence="2">The sequence shown here is derived from an EMBL/GenBank/DDBJ whole genome shotgun (WGS) entry which is preliminary data.</text>
</comment>
<protein>
    <submittedName>
        <fullName evidence="2">Phage portal protein</fullName>
    </submittedName>
</protein>
<accession>A0A7C5RDY8</accession>
<dbReference type="AlphaFoldDB" id="A0A7C5RDY8"/>